<dbReference type="AlphaFoldDB" id="D2B467"/>
<name>D2B467_STRRD</name>
<organism evidence="1 2">
    <name type="scientific">Streptosporangium roseum (strain ATCC 12428 / DSM 43021 / JCM 3005 / KCTC 9067 / NCIMB 10171 / NRRL 2505 / NI 9100)</name>
    <dbReference type="NCBI Taxonomy" id="479432"/>
    <lineage>
        <taxon>Bacteria</taxon>
        <taxon>Bacillati</taxon>
        <taxon>Actinomycetota</taxon>
        <taxon>Actinomycetes</taxon>
        <taxon>Streptosporangiales</taxon>
        <taxon>Streptosporangiaceae</taxon>
        <taxon>Streptosporangium</taxon>
    </lineage>
</organism>
<dbReference type="KEGG" id="sro:Sros_8659"/>
<dbReference type="STRING" id="479432.Sros_8659"/>
<dbReference type="EMBL" id="CP001814">
    <property type="protein sequence ID" value="ACZ91301.1"/>
    <property type="molecule type" value="Genomic_DNA"/>
</dbReference>
<protein>
    <submittedName>
        <fullName evidence="1">Uncharacterized protein</fullName>
    </submittedName>
</protein>
<dbReference type="Proteomes" id="UP000002029">
    <property type="component" value="Chromosome"/>
</dbReference>
<sequence>MVSIMKRVLGCLLMVVVSFLVVAGLAAAPLISEIWEHRRVCGEYYDNIEAALASFDVLDAAPVGEPDRSCTDTDDHHATISRSYRLPGQHGSPKDIGSLYRDLALRNGWKLLHPGGSTDEPGCMVKEVEGAEVSIEVWSHPDSEDTYEVSATTWPC</sequence>
<evidence type="ECO:0000313" key="1">
    <source>
        <dbReference type="EMBL" id="ACZ91301.1"/>
    </source>
</evidence>
<keyword evidence="2" id="KW-1185">Reference proteome</keyword>
<accession>D2B467</accession>
<dbReference type="HOGENOM" id="CLU_1685620_0_0_11"/>
<proteinExistence type="predicted"/>
<evidence type="ECO:0000313" key="2">
    <source>
        <dbReference type="Proteomes" id="UP000002029"/>
    </source>
</evidence>
<gene>
    <name evidence="1" type="ordered locus">Sros_8659</name>
</gene>
<reference evidence="1 2" key="1">
    <citation type="journal article" date="2010" name="Stand. Genomic Sci.">
        <title>Complete genome sequence of Streptosporangium roseum type strain (NI 9100).</title>
        <authorList>
            <person name="Nolan M."/>
            <person name="Sikorski J."/>
            <person name="Jando M."/>
            <person name="Lucas S."/>
            <person name="Lapidus A."/>
            <person name="Glavina Del Rio T."/>
            <person name="Chen F."/>
            <person name="Tice H."/>
            <person name="Pitluck S."/>
            <person name="Cheng J.F."/>
            <person name="Chertkov O."/>
            <person name="Sims D."/>
            <person name="Meincke L."/>
            <person name="Brettin T."/>
            <person name="Han C."/>
            <person name="Detter J.C."/>
            <person name="Bruce D."/>
            <person name="Goodwin L."/>
            <person name="Land M."/>
            <person name="Hauser L."/>
            <person name="Chang Y.J."/>
            <person name="Jeffries C.D."/>
            <person name="Ivanova N."/>
            <person name="Mavromatis K."/>
            <person name="Mikhailova N."/>
            <person name="Chen A."/>
            <person name="Palaniappan K."/>
            <person name="Chain P."/>
            <person name="Rohde M."/>
            <person name="Goker M."/>
            <person name="Bristow J."/>
            <person name="Eisen J.A."/>
            <person name="Markowitz V."/>
            <person name="Hugenholtz P."/>
            <person name="Kyrpides N.C."/>
            <person name="Klenk H.P."/>
        </authorList>
    </citation>
    <scope>NUCLEOTIDE SEQUENCE [LARGE SCALE GENOMIC DNA]</scope>
    <source>
        <strain evidence="2">ATCC 12428 / DSM 43021 / JCM 3005 / NI 9100</strain>
    </source>
</reference>